<dbReference type="PROSITE" id="PS51977">
    <property type="entry name" value="WGR"/>
    <property type="match status" value="1"/>
</dbReference>
<feature type="compositionally biased region" description="Acidic residues" evidence="1">
    <location>
        <begin position="266"/>
        <end position="277"/>
    </location>
</feature>
<feature type="region of interest" description="Disordered" evidence="1">
    <location>
        <begin position="216"/>
        <end position="366"/>
    </location>
</feature>
<feature type="compositionally biased region" description="Acidic residues" evidence="1">
    <location>
        <begin position="319"/>
        <end position="333"/>
    </location>
</feature>
<comment type="caution">
    <text evidence="3">The sequence shown here is derived from an EMBL/GenBank/DDBJ whole genome shotgun (WGS) entry which is preliminary data.</text>
</comment>
<accession>A0A9X0AS40</accession>
<evidence type="ECO:0000259" key="2">
    <source>
        <dbReference type="PROSITE" id="PS51977"/>
    </source>
</evidence>
<proteinExistence type="predicted"/>
<dbReference type="Proteomes" id="UP001152300">
    <property type="component" value="Unassembled WGS sequence"/>
</dbReference>
<dbReference type="EMBL" id="JAPEIS010000005">
    <property type="protein sequence ID" value="KAJ8066118.1"/>
    <property type="molecule type" value="Genomic_DNA"/>
</dbReference>
<name>A0A9X0AS40_9HELO</name>
<dbReference type="AlphaFoldDB" id="A0A9X0AS40"/>
<feature type="compositionally biased region" description="Basic and acidic residues" evidence="1">
    <location>
        <begin position="231"/>
        <end position="265"/>
    </location>
</feature>
<organism evidence="3 4">
    <name type="scientific">Sclerotinia nivalis</name>
    <dbReference type="NCBI Taxonomy" id="352851"/>
    <lineage>
        <taxon>Eukaryota</taxon>
        <taxon>Fungi</taxon>
        <taxon>Dikarya</taxon>
        <taxon>Ascomycota</taxon>
        <taxon>Pezizomycotina</taxon>
        <taxon>Leotiomycetes</taxon>
        <taxon>Helotiales</taxon>
        <taxon>Sclerotiniaceae</taxon>
        <taxon>Sclerotinia</taxon>
    </lineage>
</organism>
<evidence type="ECO:0000256" key="1">
    <source>
        <dbReference type="SAM" id="MobiDB-lite"/>
    </source>
</evidence>
<dbReference type="OrthoDB" id="342264at2759"/>
<dbReference type="InterPro" id="IPR008893">
    <property type="entry name" value="WGR_domain"/>
</dbReference>
<sequence length="366" mass="42062">MAMGKRCHIVVIDWLVDCLTSKLNKKKKLVVTGYTLGRVIRRLHHTEDQKIKYRQRFEEGVKAGKELCDNRLHHVYTDQTDFEYKVVLTRVLVHGKNKNQKYTVYLFASNAQPSTYMAGAKLTTAYQSPSYLRDECHPKVFSEAFSDFKAIFKSKTGIEWDDRYEPLPKNHSETLFRYQRPTLGRPMGMLPSWRKAPNWKDEDLKFNERAVDSCGEEIHENDEDEDEDDEVAKKERANERRNERMAMERRLAERRMMERSEHEYDSDSEVDDDEAFDELMRDHLPSPPSSPHKHQIQSQAQAQAATGMEKEEIIVISDSETDAGDSGDCDDEMAGSTPSNASSTHTSQPRPSFSASGNSVSDVIIL</sequence>
<feature type="compositionally biased region" description="Acidic residues" evidence="1">
    <location>
        <begin position="219"/>
        <end position="230"/>
    </location>
</feature>
<feature type="compositionally biased region" description="Low complexity" evidence="1">
    <location>
        <begin position="296"/>
        <end position="305"/>
    </location>
</feature>
<evidence type="ECO:0000313" key="3">
    <source>
        <dbReference type="EMBL" id="KAJ8066118.1"/>
    </source>
</evidence>
<feature type="compositionally biased region" description="Polar residues" evidence="1">
    <location>
        <begin position="336"/>
        <end position="366"/>
    </location>
</feature>
<reference evidence="3" key="1">
    <citation type="submission" date="2022-11" db="EMBL/GenBank/DDBJ databases">
        <title>Genome Resource of Sclerotinia nivalis Strain SnTB1, a Plant Pathogen Isolated from American Ginseng.</title>
        <authorList>
            <person name="Fan S."/>
        </authorList>
    </citation>
    <scope>NUCLEOTIDE SEQUENCE</scope>
    <source>
        <strain evidence="3">SnTB1</strain>
    </source>
</reference>
<gene>
    <name evidence="3" type="ORF">OCU04_005209</name>
</gene>
<protein>
    <recommendedName>
        <fullName evidence="2">WGR domain-containing protein</fullName>
    </recommendedName>
</protein>
<keyword evidence="4" id="KW-1185">Reference proteome</keyword>
<feature type="domain" description="WGR" evidence="2">
    <location>
        <begin position="72"/>
        <end position="174"/>
    </location>
</feature>
<evidence type="ECO:0000313" key="4">
    <source>
        <dbReference type="Proteomes" id="UP001152300"/>
    </source>
</evidence>